<protein>
    <submittedName>
        <fullName evidence="1">Isocitrate lyase/phosphoenolpyruvate mutase family protein</fullName>
    </submittedName>
</protein>
<dbReference type="RefSeq" id="WP_119579605.1">
    <property type="nucleotide sequence ID" value="NZ_QXEC01000035.1"/>
</dbReference>
<accession>A0A418MNR3</accession>
<organism evidence="1 2">
    <name type="scientific">Micromonospora radicis</name>
    <dbReference type="NCBI Taxonomy" id="1894971"/>
    <lineage>
        <taxon>Bacteria</taxon>
        <taxon>Bacillati</taxon>
        <taxon>Actinomycetota</taxon>
        <taxon>Actinomycetes</taxon>
        <taxon>Micromonosporales</taxon>
        <taxon>Micromonosporaceae</taxon>
        <taxon>Micromonospora</taxon>
    </lineage>
</organism>
<dbReference type="Proteomes" id="UP000283832">
    <property type="component" value="Unassembled WGS sequence"/>
</dbReference>
<dbReference type="Gene3D" id="3.20.20.60">
    <property type="entry name" value="Phosphoenolpyruvate-binding domains"/>
    <property type="match status" value="1"/>
</dbReference>
<dbReference type="CDD" id="cd00377">
    <property type="entry name" value="ICL_PEPM"/>
    <property type="match status" value="1"/>
</dbReference>
<dbReference type="PANTHER" id="PTHR42905:SF16">
    <property type="entry name" value="CARBOXYPHOSPHONOENOLPYRUVATE PHOSPHONOMUTASE-LIKE PROTEIN (AFU_ORTHOLOGUE AFUA_5G07230)"/>
    <property type="match status" value="1"/>
</dbReference>
<dbReference type="EMBL" id="QXEC01000035">
    <property type="protein sequence ID" value="RIV32688.1"/>
    <property type="molecule type" value="Genomic_DNA"/>
</dbReference>
<dbReference type="InterPro" id="IPR015813">
    <property type="entry name" value="Pyrv/PenolPyrv_kinase-like_dom"/>
</dbReference>
<dbReference type="OrthoDB" id="9780430at2"/>
<comment type="caution">
    <text evidence="1">The sequence shown here is derived from an EMBL/GenBank/DDBJ whole genome shotgun (WGS) entry which is preliminary data.</text>
</comment>
<evidence type="ECO:0000313" key="2">
    <source>
        <dbReference type="Proteomes" id="UP000283832"/>
    </source>
</evidence>
<evidence type="ECO:0000313" key="1">
    <source>
        <dbReference type="EMBL" id="RIV32688.1"/>
    </source>
</evidence>
<dbReference type="InterPro" id="IPR039556">
    <property type="entry name" value="ICL/PEPM"/>
</dbReference>
<proteinExistence type="predicted"/>
<name>A0A418MNR3_9ACTN</name>
<dbReference type="InterPro" id="IPR040442">
    <property type="entry name" value="Pyrv_kinase-like_dom_sf"/>
</dbReference>
<dbReference type="AlphaFoldDB" id="A0A418MNR3"/>
<gene>
    <name evidence="1" type="ORF">D2L64_24770</name>
</gene>
<dbReference type="SUPFAM" id="SSF51621">
    <property type="entry name" value="Phosphoenolpyruvate/pyruvate domain"/>
    <property type="match status" value="1"/>
</dbReference>
<reference evidence="1 2" key="1">
    <citation type="submission" date="2018-08" db="EMBL/GenBank/DDBJ databases">
        <title>Jishengella sp. nov., isolated from a root of Azadirachta indica A. Juss. var. siamensis Valenton.</title>
        <authorList>
            <person name="Kuncharoen N."/>
            <person name="Tanasupawat S."/>
            <person name="Kudo T."/>
            <person name="Ohkuma M."/>
        </authorList>
    </citation>
    <scope>NUCLEOTIDE SEQUENCE [LARGE SCALE GENOMIC DNA]</scope>
    <source>
        <strain evidence="1 2">AZ1-13</strain>
    </source>
</reference>
<keyword evidence="1" id="KW-0456">Lyase</keyword>
<keyword evidence="1" id="KW-0670">Pyruvate</keyword>
<dbReference type="Pfam" id="PF13714">
    <property type="entry name" value="PEP_mutase"/>
    <property type="match status" value="1"/>
</dbReference>
<dbReference type="GO" id="GO:0016829">
    <property type="term" value="F:lyase activity"/>
    <property type="evidence" value="ECO:0007669"/>
    <property type="project" value="UniProtKB-KW"/>
</dbReference>
<sequence>MTSTPADHAIALRTLHRPGDPLVLPNAWDAGSARAVVAAGFAAVATGSAAVAESLGYADGEDTPVEEMFAAVARISRAVDVPVTADLERGYRLPPAELVRRLLDAGAVGLNLEDSAPGVGTLVSPQAQVELLAGVRAAADAAGVPIVVNARVDVFLRAGGDPAGRLDAAIERARAYLAAGADCVYPIMLADPAELRTFVAAVDAPVNVLAHPAAPTPPELAALGVARVSYGPGLYAATQAHTARLLATVAAGRQLA</sequence>
<keyword evidence="2" id="KW-1185">Reference proteome</keyword>
<dbReference type="PANTHER" id="PTHR42905">
    <property type="entry name" value="PHOSPHOENOLPYRUVATE CARBOXYLASE"/>
    <property type="match status" value="1"/>
</dbReference>